<sequence length="318" mass="35171">MTDFFDSIQPLIVHAEQQGSTLQCAFRCPATGETVEASAHLQKRETAMAGVAQSVGTGMLHSLKYSVGLMIRSALGYGFMGRLLGDASDTLLNQGYGGSQPRFSEEERKDALVRAFQASNFFIWDGRQGGWISASAARQLYTDFEQQLSAYPVEALYDRSILARMLMAVARADGRLAEQERAFVVQFVDPQFGSPDSPDGAPPPSPVELEETAEGPARETMLMLAWSLALTDEHLDASETALLGGFADGLGIDAHRRGELMHWAQIYLLERVIGQCLIDGKLSRQYEEQIVRWAPQIGLNAYQTERAIVQYKKRHHLV</sequence>
<name>Q7NMF0_GLOVI</name>
<dbReference type="eggNOG" id="COG2979">
    <property type="taxonomic scope" value="Bacteria"/>
</dbReference>
<dbReference type="AlphaFoldDB" id="Q7NMF0"/>
<evidence type="ECO:0000313" key="2">
    <source>
        <dbReference type="EMBL" id="BAC88757.1"/>
    </source>
</evidence>
<dbReference type="HOGENOM" id="CLU_075519_0_0_3"/>
<feature type="region of interest" description="Disordered" evidence="1">
    <location>
        <begin position="193"/>
        <end position="214"/>
    </location>
</feature>
<evidence type="ECO:0000313" key="3">
    <source>
        <dbReference type="Proteomes" id="UP000000557"/>
    </source>
</evidence>
<organism evidence="2 3">
    <name type="scientific">Gloeobacter violaceus (strain ATCC 29082 / PCC 7421)</name>
    <dbReference type="NCBI Taxonomy" id="251221"/>
    <lineage>
        <taxon>Bacteria</taxon>
        <taxon>Bacillati</taxon>
        <taxon>Cyanobacteriota</taxon>
        <taxon>Cyanophyceae</taxon>
        <taxon>Gloeobacterales</taxon>
        <taxon>Gloeobacteraceae</taxon>
        <taxon>Gloeobacter</taxon>
    </lineage>
</organism>
<dbReference type="EMBL" id="BA000045">
    <property type="protein sequence ID" value="BAC88757.1"/>
    <property type="molecule type" value="Genomic_DNA"/>
</dbReference>
<dbReference type="KEGG" id="gvi:glr0816"/>
<protein>
    <submittedName>
        <fullName evidence="2">Glr0816 protein</fullName>
    </submittedName>
</protein>
<dbReference type="SUPFAM" id="SSF158682">
    <property type="entry name" value="TerB-like"/>
    <property type="match status" value="1"/>
</dbReference>
<keyword evidence="3" id="KW-1185">Reference proteome</keyword>
<dbReference type="Proteomes" id="UP000000557">
    <property type="component" value="Chromosome"/>
</dbReference>
<gene>
    <name evidence="2" type="ordered locus">glr0816</name>
</gene>
<dbReference type="InterPro" id="IPR029024">
    <property type="entry name" value="TerB-like"/>
</dbReference>
<dbReference type="InParanoid" id="Q7NMF0"/>
<dbReference type="Gene3D" id="1.10.3680.10">
    <property type="entry name" value="TerB-like"/>
    <property type="match status" value="1"/>
</dbReference>
<evidence type="ECO:0000256" key="1">
    <source>
        <dbReference type="SAM" id="MobiDB-lite"/>
    </source>
</evidence>
<dbReference type="EnsemblBacteria" id="BAC88757">
    <property type="protein sequence ID" value="BAC88757"/>
    <property type="gene ID" value="BAC88757"/>
</dbReference>
<dbReference type="OrthoDB" id="1490519at2"/>
<dbReference type="RefSeq" id="WP_011140818.1">
    <property type="nucleotide sequence ID" value="NC_005125.1"/>
</dbReference>
<dbReference type="CDD" id="cd07177">
    <property type="entry name" value="terB_like"/>
    <property type="match status" value="1"/>
</dbReference>
<proteinExistence type="predicted"/>
<dbReference type="STRING" id="251221.gene:10758293"/>
<reference evidence="2 3" key="2">
    <citation type="journal article" date="2003" name="DNA Res.">
        <title>Complete genome structure of Gloeobacter violaceus PCC 7421, a cyanobacterium that lacks thylakoids (supplement).</title>
        <authorList>
            <person name="Nakamura Y."/>
            <person name="Kaneko T."/>
            <person name="Sato S."/>
            <person name="Mimuro M."/>
            <person name="Miyashita H."/>
            <person name="Tsuchiya T."/>
            <person name="Sasamoto S."/>
            <person name="Watanabe A."/>
            <person name="Kawashima K."/>
            <person name="Kishida Y."/>
            <person name="Kiyokawa C."/>
            <person name="Kohara M."/>
            <person name="Matsumoto M."/>
            <person name="Matsuno A."/>
            <person name="Nakazaki N."/>
            <person name="Shimpo S."/>
            <person name="Takeuchi C."/>
            <person name="Yamada M."/>
            <person name="Tabata S."/>
        </authorList>
    </citation>
    <scope>NUCLEOTIDE SEQUENCE [LARGE SCALE GENOMIC DNA]</scope>
    <source>
        <strain evidence="3">ATCC 29082 / PCC 7421</strain>
    </source>
</reference>
<reference evidence="2 3" key="1">
    <citation type="journal article" date="2003" name="DNA Res.">
        <title>Complete genome structure of Gloeobacter violaceus PCC 7421, a cyanobacterium that lacks thylakoids.</title>
        <authorList>
            <person name="Nakamura Y."/>
            <person name="Kaneko T."/>
            <person name="Sato S."/>
            <person name="Mimuro M."/>
            <person name="Miyashita H."/>
            <person name="Tsuchiya T."/>
            <person name="Sasamoto S."/>
            <person name="Watanabe A."/>
            <person name="Kawashima K."/>
            <person name="Kishida Y."/>
            <person name="Kiyokawa C."/>
            <person name="Kohara M."/>
            <person name="Matsumoto M."/>
            <person name="Matsuno A."/>
            <person name="Nakazaki N."/>
            <person name="Shimpo S."/>
            <person name="Takeuchi C."/>
            <person name="Yamada M."/>
            <person name="Tabata S."/>
        </authorList>
    </citation>
    <scope>NUCLEOTIDE SEQUENCE [LARGE SCALE GENOMIC DNA]</scope>
    <source>
        <strain evidence="3">ATCC 29082 / PCC 7421</strain>
    </source>
</reference>
<accession>Q7NMF0</accession>